<evidence type="ECO:0000259" key="2">
    <source>
        <dbReference type="PROSITE" id="PS50010"/>
    </source>
</evidence>
<feature type="compositionally biased region" description="Polar residues" evidence="1">
    <location>
        <begin position="233"/>
        <end position="248"/>
    </location>
</feature>
<dbReference type="PANTHER" id="PTHR45818:SF3">
    <property type="entry name" value="PROTEIN VAV"/>
    <property type="match status" value="1"/>
</dbReference>
<dbReference type="PANTHER" id="PTHR45818">
    <property type="entry name" value="PROTEIN VAV"/>
    <property type="match status" value="1"/>
</dbReference>
<dbReference type="Gene3D" id="1.20.900.10">
    <property type="entry name" value="Dbl homology (DH) domain"/>
    <property type="match status" value="1"/>
</dbReference>
<gene>
    <name evidence="3" type="ORF">K435DRAFT_832880</name>
</gene>
<dbReference type="EMBL" id="ML179035">
    <property type="protein sequence ID" value="THV08383.1"/>
    <property type="molecule type" value="Genomic_DNA"/>
</dbReference>
<feature type="region of interest" description="Disordered" evidence="1">
    <location>
        <begin position="838"/>
        <end position="861"/>
    </location>
</feature>
<dbReference type="GO" id="GO:0005085">
    <property type="term" value="F:guanyl-nucleotide exchange factor activity"/>
    <property type="evidence" value="ECO:0007669"/>
    <property type="project" value="InterPro"/>
</dbReference>
<dbReference type="InterPro" id="IPR035899">
    <property type="entry name" value="DBL_dom_sf"/>
</dbReference>
<feature type="compositionally biased region" description="Polar residues" evidence="1">
    <location>
        <begin position="118"/>
        <end position="127"/>
    </location>
</feature>
<feature type="region of interest" description="Disordered" evidence="1">
    <location>
        <begin position="118"/>
        <end position="171"/>
    </location>
</feature>
<dbReference type="Pfam" id="PF00621">
    <property type="entry name" value="RhoGEF"/>
    <property type="match status" value="1"/>
</dbReference>
<accession>A0A4S8MYC7</accession>
<feature type="compositionally biased region" description="Polar residues" evidence="1">
    <location>
        <begin position="63"/>
        <end position="84"/>
    </location>
</feature>
<dbReference type="InterPro" id="IPR001849">
    <property type="entry name" value="PH_domain"/>
</dbReference>
<dbReference type="OrthoDB" id="1716625at2759"/>
<dbReference type="SUPFAM" id="SSF48065">
    <property type="entry name" value="DBL homology domain (DH-domain)"/>
    <property type="match status" value="1"/>
</dbReference>
<dbReference type="Gene3D" id="2.30.29.30">
    <property type="entry name" value="Pleckstrin-homology domain (PH domain)/Phosphotyrosine-binding domain (PTB)"/>
    <property type="match status" value="1"/>
</dbReference>
<feature type="compositionally biased region" description="Low complexity" evidence="1">
    <location>
        <begin position="146"/>
        <end position="170"/>
    </location>
</feature>
<sequence length="1149" mass="125276">MANVTVKVSESFPEPTPSRISRRPTINGFLPLPPISASPVCTPTTSSSSHDFAMYSGDDHQPSSRSLSVESFNTAPTTPSDNSCNRFLLPPTWISTPPTPPPKLVRRSVTCVTRRPNSYISSSTSFPHASKSPRAQAKYSPKRRASVPSMSSVSRTRSSSLSAALTSPTRQVPSIQPLEPMVLNSPLRSKYNHSRNSLSPSVFIPGSKPIPFDVAHQVSSDDDPLDIPAFKSDQGTDVQPSASMSGRSSTKDDTRRFHALMELLTTEVAYLLDLKILVSVYLRHIPALKRSSISSAFSRNASFTALSASGTSYAPLGGGVPMVLVIDQPSPATLIQREREKNVVRHLLTDSEVDTLTRNAEEMLQFHEQFVEELKLAMTPLGFPVELITRDWESIISPDKYREGIGNVDAGIAIVSTKFATESSRFTSYETFCAGHPEALDIVRRVQQQHPTEWEVFELTSSSTASDMLGALHPPSNMTSASHETLPSKIMDDAGSIASVRSTKRRRRASIASLTSLDNVPWSGRVRSHSANGVARDSVVVDSSRSKSRLAFMDYLIKPVQRICKYPLLLDQLKKKGTSAVPKSLVGRTDVNVVVESAAQAMRHVASAVDDARRRQDTKVKSSLIISRMSFQPVSPSFFSSSTPHPPLQVLTPPFMSSLGMCYMAGSLDVIHHRPTKAHSHTTNISVKYMAAFLYQGGYLILAKVLKGKTYEPRHWFNLTEFQVRDPGEGEAWLPCSFRLSCMGHEFELAAACQQEKDVWMNAIREALLYPESSWVQEPVSSLKADGKGELIPSGLDGPFEAINSLPTIQSVSSLTKDHDIEPEQISPEAVMVETNFPSSSTHRAMPSRRSSSTSTKAGFTPISTDSDTVIIKRPILSSRNTVDQGLQDVISELCSTARSQAISREQELFQPPHVTQLGSTSRPPTSSGTTKSRLKKHESVRVSRCKSFADSDEIRRGLKEAIRTRSLSAKKLPHRPNTIASNSADSASFPFIQSPVSTPPFSRPSSIAPTSNPNSGANSPTEKSALVPLAMPSVDGLEYRSRPASLVGSVRGLLVPASKASTSTLLTMTPMTPVSASAEDHSTSQLRSSASRFFKRWVRGGGPSQSHRRSNSAPENESTEQEGQEVSPTLPELPQSWRSTAVAIDQVS</sequence>
<dbReference type="PROSITE" id="PS50010">
    <property type="entry name" value="DH_2"/>
    <property type="match status" value="1"/>
</dbReference>
<feature type="compositionally biased region" description="Polar residues" evidence="1">
    <location>
        <begin position="1004"/>
        <end position="1023"/>
    </location>
</feature>
<dbReference type="InterPro" id="IPR000219">
    <property type="entry name" value="DH_dom"/>
</dbReference>
<feature type="region of interest" description="Disordered" evidence="1">
    <location>
        <begin position="226"/>
        <end position="252"/>
    </location>
</feature>
<feature type="region of interest" description="Disordered" evidence="1">
    <location>
        <begin position="40"/>
        <end position="84"/>
    </location>
</feature>
<evidence type="ECO:0000256" key="1">
    <source>
        <dbReference type="SAM" id="MobiDB-lite"/>
    </source>
</evidence>
<keyword evidence="4" id="KW-1185">Reference proteome</keyword>
<dbReference type="GO" id="GO:0005737">
    <property type="term" value="C:cytoplasm"/>
    <property type="evidence" value="ECO:0007669"/>
    <property type="project" value="TreeGrafter"/>
</dbReference>
<dbReference type="InterPro" id="IPR011993">
    <property type="entry name" value="PH-like_dom_sf"/>
</dbReference>
<feature type="region of interest" description="Disordered" evidence="1">
    <location>
        <begin position="1"/>
        <end position="27"/>
    </location>
</feature>
<reference evidence="3 4" key="1">
    <citation type="journal article" date="2019" name="Nat. Ecol. Evol.">
        <title>Megaphylogeny resolves global patterns of mushroom evolution.</title>
        <authorList>
            <person name="Varga T."/>
            <person name="Krizsan K."/>
            <person name="Foldi C."/>
            <person name="Dima B."/>
            <person name="Sanchez-Garcia M."/>
            <person name="Sanchez-Ramirez S."/>
            <person name="Szollosi G.J."/>
            <person name="Szarkandi J.G."/>
            <person name="Papp V."/>
            <person name="Albert L."/>
            <person name="Andreopoulos W."/>
            <person name="Angelini C."/>
            <person name="Antonin V."/>
            <person name="Barry K.W."/>
            <person name="Bougher N.L."/>
            <person name="Buchanan P."/>
            <person name="Buyck B."/>
            <person name="Bense V."/>
            <person name="Catcheside P."/>
            <person name="Chovatia M."/>
            <person name="Cooper J."/>
            <person name="Damon W."/>
            <person name="Desjardin D."/>
            <person name="Finy P."/>
            <person name="Geml J."/>
            <person name="Haridas S."/>
            <person name="Hughes K."/>
            <person name="Justo A."/>
            <person name="Karasinski D."/>
            <person name="Kautmanova I."/>
            <person name="Kiss B."/>
            <person name="Kocsube S."/>
            <person name="Kotiranta H."/>
            <person name="LaButti K.M."/>
            <person name="Lechner B.E."/>
            <person name="Liimatainen K."/>
            <person name="Lipzen A."/>
            <person name="Lukacs Z."/>
            <person name="Mihaltcheva S."/>
            <person name="Morgado L.N."/>
            <person name="Niskanen T."/>
            <person name="Noordeloos M.E."/>
            <person name="Ohm R.A."/>
            <person name="Ortiz-Santana B."/>
            <person name="Ovrebo C."/>
            <person name="Racz N."/>
            <person name="Riley R."/>
            <person name="Savchenko A."/>
            <person name="Shiryaev A."/>
            <person name="Soop K."/>
            <person name="Spirin V."/>
            <person name="Szebenyi C."/>
            <person name="Tomsovsky M."/>
            <person name="Tulloss R.E."/>
            <person name="Uehling J."/>
            <person name="Grigoriev I.V."/>
            <person name="Vagvolgyi C."/>
            <person name="Papp T."/>
            <person name="Martin F.M."/>
            <person name="Miettinen O."/>
            <person name="Hibbett D.S."/>
            <person name="Nagy L.G."/>
        </authorList>
    </citation>
    <scope>NUCLEOTIDE SEQUENCE [LARGE SCALE GENOMIC DNA]</scope>
    <source>
        <strain evidence="3 4">CBS 962.96</strain>
    </source>
</reference>
<proteinExistence type="predicted"/>
<dbReference type="Proteomes" id="UP000297245">
    <property type="component" value="Unassembled WGS sequence"/>
</dbReference>
<dbReference type="CDD" id="cd00821">
    <property type="entry name" value="PH"/>
    <property type="match status" value="1"/>
</dbReference>
<feature type="region of interest" description="Disordered" evidence="1">
    <location>
        <begin position="968"/>
        <end position="1023"/>
    </location>
</feature>
<feature type="compositionally biased region" description="Low complexity" evidence="1">
    <location>
        <begin position="40"/>
        <end position="49"/>
    </location>
</feature>
<dbReference type="SUPFAM" id="SSF50729">
    <property type="entry name" value="PH domain-like"/>
    <property type="match status" value="1"/>
</dbReference>
<feature type="region of interest" description="Disordered" evidence="1">
    <location>
        <begin position="1098"/>
        <end position="1149"/>
    </location>
</feature>
<feature type="compositionally biased region" description="Low complexity" evidence="1">
    <location>
        <begin position="919"/>
        <end position="932"/>
    </location>
</feature>
<feature type="domain" description="DH" evidence="2">
    <location>
        <begin position="255"/>
        <end position="612"/>
    </location>
</feature>
<organism evidence="3 4">
    <name type="scientific">Dendrothele bispora (strain CBS 962.96)</name>
    <dbReference type="NCBI Taxonomy" id="1314807"/>
    <lineage>
        <taxon>Eukaryota</taxon>
        <taxon>Fungi</taxon>
        <taxon>Dikarya</taxon>
        <taxon>Basidiomycota</taxon>
        <taxon>Agaricomycotina</taxon>
        <taxon>Agaricomycetes</taxon>
        <taxon>Agaricomycetidae</taxon>
        <taxon>Agaricales</taxon>
        <taxon>Agaricales incertae sedis</taxon>
        <taxon>Dendrothele</taxon>
    </lineage>
</organism>
<name>A0A4S8MYC7_DENBC</name>
<protein>
    <submittedName>
        <fullName evidence="3">Dbl homology domain-containing protein</fullName>
    </submittedName>
</protein>
<feature type="region of interest" description="Disordered" evidence="1">
    <location>
        <begin position="907"/>
        <end position="943"/>
    </location>
</feature>
<evidence type="ECO:0000313" key="3">
    <source>
        <dbReference type="EMBL" id="THV08383.1"/>
    </source>
</evidence>
<dbReference type="SMART" id="SM00233">
    <property type="entry name" value="PH"/>
    <property type="match status" value="1"/>
</dbReference>
<evidence type="ECO:0000313" key="4">
    <source>
        <dbReference type="Proteomes" id="UP000297245"/>
    </source>
</evidence>
<dbReference type="AlphaFoldDB" id="A0A4S8MYC7"/>